<protein>
    <submittedName>
        <fullName evidence="1">Uncharacterized protein</fullName>
    </submittedName>
</protein>
<sequence length="350" mass="39125">MSRFPPQVLLHIFSFVQDNETFHDGVAPNLKEEWDPQTTRDDTEKFIFRTTCPHKSVLLDHSLRSYHGELHTATTNLPSLWRLRLHFCGPPVGIAATDAIHHDGPPAALDQEGNAVEALERWALHRHNLTIVPLALLGGLKALTISSEHQPPRSPPSAYRNGHVDSFFALNAPLLEVFRDPASTASAVANSAAHIVECTLTDEISSPTALRVLAHLHARSLTALPSASALHKIVHRYSAPGEEFLFNLGPQPLDHMPRLDTPLIQARPGDAVWQAPTPSHFRDPWRPRKWDEDAWQRSVPPPPTVAATREWLAVWKKYTPLLELVDLGGRRWTREFHASEWATDGVVVEV</sequence>
<name>A0AAD6SFG7_9AGAR</name>
<dbReference type="AlphaFoldDB" id="A0AAD6SFG7"/>
<reference evidence="1" key="1">
    <citation type="submission" date="2023-03" db="EMBL/GenBank/DDBJ databases">
        <title>Massive genome expansion in bonnet fungi (Mycena s.s.) driven by repeated elements and novel gene families across ecological guilds.</title>
        <authorList>
            <consortium name="Lawrence Berkeley National Laboratory"/>
            <person name="Harder C.B."/>
            <person name="Miyauchi S."/>
            <person name="Viragh M."/>
            <person name="Kuo A."/>
            <person name="Thoen E."/>
            <person name="Andreopoulos B."/>
            <person name="Lu D."/>
            <person name="Skrede I."/>
            <person name="Drula E."/>
            <person name="Henrissat B."/>
            <person name="Morin E."/>
            <person name="Kohler A."/>
            <person name="Barry K."/>
            <person name="LaButti K."/>
            <person name="Morin E."/>
            <person name="Salamov A."/>
            <person name="Lipzen A."/>
            <person name="Mereny Z."/>
            <person name="Hegedus B."/>
            <person name="Baldrian P."/>
            <person name="Stursova M."/>
            <person name="Weitz H."/>
            <person name="Taylor A."/>
            <person name="Grigoriev I.V."/>
            <person name="Nagy L.G."/>
            <person name="Martin F."/>
            <person name="Kauserud H."/>
        </authorList>
    </citation>
    <scope>NUCLEOTIDE SEQUENCE</scope>
    <source>
        <strain evidence="1">CBHHK200</strain>
    </source>
</reference>
<accession>A0AAD6SFG7</accession>
<evidence type="ECO:0000313" key="1">
    <source>
        <dbReference type="EMBL" id="KAJ7026654.1"/>
    </source>
</evidence>
<comment type="caution">
    <text evidence="1">The sequence shown here is derived from an EMBL/GenBank/DDBJ whole genome shotgun (WGS) entry which is preliminary data.</text>
</comment>
<evidence type="ECO:0000313" key="2">
    <source>
        <dbReference type="Proteomes" id="UP001218188"/>
    </source>
</evidence>
<proteinExistence type="predicted"/>
<dbReference type="EMBL" id="JARJCM010000135">
    <property type="protein sequence ID" value="KAJ7026654.1"/>
    <property type="molecule type" value="Genomic_DNA"/>
</dbReference>
<organism evidence="1 2">
    <name type="scientific">Mycena alexandri</name>
    <dbReference type="NCBI Taxonomy" id="1745969"/>
    <lineage>
        <taxon>Eukaryota</taxon>
        <taxon>Fungi</taxon>
        <taxon>Dikarya</taxon>
        <taxon>Basidiomycota</taxon>
        <taxon>Agaricomycotina</taxon>
        <taxon>Agaricomycetes</taxon>
        <taxon>Agaricomycetidae</taxon>
        <taxon>Agaricales</taxon>
        <taxon>Marasmiineae</taxon>
        <taxon>Mycenaceae</taxon>
        <taxon>Mycena</taxon>
    </lineage>
</organism>
<gene>
    <name evidence="1" type="ORF">C8F04DRAFT_1238523</name>
</gene>
<dbReference type="Proteomes" id="UP001218188">
    <property type="component" value="Unassembled WGS sequence"/>
</dbReference>
<keyword evidence="2" id="KW-1185">Reference proteome</keyword>